<evidence type="ECO:0000313" key="9">
    <source>
        <dbReference type="Proteomes" id="UP000548978"/>
    </source>
</evidence>
<dbReference type="PROSITE" id="PS00397">
    <property type="entry name" value="RECOMBINASES_1"/>
    <property type="match status" value="1"/>
</dbReference>
<organism evidence="8 9">
    <name type="scientific">Brevundimonas halotolerans</name>
    <dbReference type="NCBI Taxonomy" id="69670"/>
    <lineage>
        <taxon>Bacteria</taxon>
        <taxon>Pseudomonadati</taxon>
        <taxon>Pseudomonadota</taxon>
        <taxon>Alphaproteobacteria</taxon>
        <taxon>Caulobacterales</taxon>
        <taxon>Caulobacteraceae</taxon>
        <taxon>Brevundimonas</taxon>
    </lineage>
</organism>
<evidence type="ECO:0000256" key="3">
    <source>
        <dbReference type="ARBA" id="ARBA00023125"/>
    </source>
</evidence>
<dbReference type="Gene3D" id="3.40.50.1390">
    <property type="entry name" value="Resolvase, N-terminal catalytic domain"/>
    <property type="match status" value="1"/>
</dbReference>
<accession>A0A7W9A4N9</accession>
<dbReference type="SUPFAM" id="SSF53041">
    <property type="entry name" value="Resolvase-like"/>
    <property type="match status" value="1"/>
</dbReference>
<evidence type="ECO:0000256" key="5">
    <source>
        <dbReference type="PIRSR" id="PIRSR606118-50"/>
    </source>
</evidence>
<dbReference type="InterPro" id="IPR036162">
    <property type="entry name" value="Resolvase-like_N_sf"/>
</dbReference>
<dbReference type="PROSITE" id="PS51736">
    <property type="entry name" value="RECOMBINASES_3"/>
    <property type="match status" value="1"/>
</dbReference>
<dbReference type="Pfam" id="PF02796">
    <property type="entry name" value="HTH_7"/>
    <property type="match status" value="1"/>
</dbReference>
<feature type="domain" description="Resolvase/invertase-type recombinase catalytic" evidence="7">
    <location>
        <begin position="9"/>
        <end position="144"/>
    </location>
</feature>
<dbReference type="GO" id="GO:0015074">
    <property type="term" value="P:DNA integration"/>
    <property type="evidence" value="ECO:0007669"/>
    <property type="project" value="UniProtKB-KW"/>
</dbReference>
<dbReference type="SUPFAM" id="SSF46689">
    <property type="entry name" value="Homeodomain-like"/>
    <property type="match status" value="1"/>
</dbReference>
<feature type="active site" description="O-(5'-phospho-DNA)-serine intermediate" evidence="5 6">
    <location>
        <position position="17"/>
    </location>
</feature>
<dbReference type="PANTHER" id="PTHR30461">
    <property type="entry name" value="DNA-INVERTASE FROM LAMBDOID PROPHAGE"/>
    <property type="match status" value="1"/>
</dbReference>
<evidence type="ECO:0000313" key="8">
    <source>
        <dbReference type="EMBL" id="MBB5661138.1"/>
    </source>
</evidence>
<dbReference type="InterPro" id="IPR006119">
    <property type="entry name" value="Resolv_N"/>
</dbReference>
<dbReference type="GO" id="GO:0003677">
    <property type="term" value="F:DNA binding"/>
    <property type="evidence" value="ECO:0007669"/>
    <property type="project" value="UniProtKB-KW"/>
</dbReference>
<keyword evidence="9" id="KW-1185">Reference proteome</keyword>
<evidence type="ECO:0000259" key="7">
    <source>
        <dbReference type="PROSITE" id="PS51736"/>
    </source>
</evidence>
<evidence type="ECO:0000256" key="6">
    <source>
        <dbReference type="PROSITE-ProRule" id="PRU10137"/>
    </source>
</evidence>
<evidence type="ECO:0000256" key="1">
    <source>
        <dbReference type="ARBA" id="ARBA00009913"/>
    </source>
</evidence>
<reference evidence="8 9" key="1">
    <citation type="submission" date="2020-08" db="EMBL/GenBank/DDBJ databases">
        <title>Genomic Encyclopedia of Type Strains, Phase IV (KMG-IV): sequencing the most valuable type-strain genomes for metagenomic binning, comparative biology and taxonomic classification.</title>
        <authorList>
            <person name="Goeker M."/>
        </authorList>
    </citation>
    <scope>NUCLEOTIDE SEQUENCE [LARGE SCALE GENOMIC DNA]</scope>
    <source>
        <strain evidence="8 9">DSM 24448</strain>
    </source>
</reference>
<protein>
    <submittedName>
        <fullName evidence="8">DNA invertase Pin-like site-specific DNA recombinase</fullName>
    </submittedName>
</protein>
<dbReference type="RefSeq" id="WP_206423411.1">
    <property type="nucleotide sequence ID" value="NZ_JACIJB010000008.1"/>
</dbReference>
<evidence type="ECO:0000256" key="4">
    <source>
        <dbReference type="ARBA" id="ARBA00023172"/>
    </source>
</evidence>
<evidence type="ECO:0000256" key="2">
    <source>
        <dbReference type="ARBA" id="ARBA00022908"/>
    </source>
</evidence>
<dbReference type="CDD" id="cd03768">
    <property type="entry name" value="SR_ResInv"/>
    <property type="match status" value="1"/>
</dbReference>
<comment type="similarity">
    <text evidence="1">Belongs to the site-specific recombinase resolvase family.</text>
</comment>
<dbReference type="PANTHER" id="PTHR30461:SF2">
    <property type="entry name" value="SERINE RECOMBINASE PINE-RELATED"/>
    <property type="match status" value="1"/>
</dbReference>
<dbReference type="EMBL" id="JACIJB010000008">
    <property type="protein sequence ID" value="MBB5661138.1"/>
    <property type="molecule type" value="Genomic_DNA"/>
</dbReference>
<comment type="caution">
    <text evidence="8">The sequence shown here is derived from an EMBL/GenBank/DDBJ whole genome shotgun (WGS) entry which is preliminary data.</text>
</comment>
<dbReference type="Pfam" id="PF00239">
    <property type="entry name" value="Resolvase"/>
    <property type="match status" value="1"/>
</dbReference>
<dbReference type="InterPro" id="IPR050639">
    <property type="entry name" value="SSR_resolvase"/>
</dbReference>
<dbReference type="Gene3D" id="1.10.10.60">
    <property type="entry name" value="Homeodomain-like"/>
    <property type="match status" value="1"/>
</dbReference>
<dbReference type="InterPro" id="IPR009057">
    <property type="entry name" value="Homeodomain-like_sf"/>
</dbReference>
<sequence>MTMENCLGNRFGYARVSTQSQSLDGQREALSAAGATAILEEHVSGKSLDGRSQLALLLDLVQSGDRIYVHRLDRLGRNVRDLINVVQTLRDKGATLEVLEPRLVIGDDLASRILLLSLGLTSEIERDFILERQRGGIARRKELDRGLPKDQRAYRGRPRSVNGEKIRLMASDGFGPSAIAKSLGVSRMSVYRYLRQGPEAGFPITEPRTLP</sequence>
<gene>
    <name evidence="8" type="ORF">FHS65_001897</name>
</gene>
<dbReference type="Proteomes" id="UP000548978">
    <property type="component" value="Unassembled WGS sequence"/>
</dbReference>
<dbReference type="InterPro" id="IPR006118">
    <property type="entry name" value="Recombinase_CS"/>
</dbReference>
<keyword evidence="2" id="KW-0229">DNA integration</keyword>
<dbReference type="AlphaFoldDB" id="A0A7W9A4N9"/>
<name>A0A7W9A4N9_9CAUL</name>
<dbReference type="SMART" id="SM00857">
    <property type="entry name" value="Resolvase"/>
    <property type="match status" value="1"/>
</dbReference>
<dbReference type="InterPro" id="IPR006120">
    <property type="entry name" value="Resolvase_HTH_dom"/>
</dbReference>
<proteinExistence type="inferred from homology"/>
<keyword evidence="3" id="KW-0238">DNA-binding</keyword>
<dbReference type="GO" id="GO:0000150">
    <property type="term" value="F:DNA strand exchange activity"/>
    <property type="evidence" value="ECO:0007669"/>
    <property type="project" value="InterPro"/>
</dbReference>
<keyword evidence="4" id="KW-0233">DNA recombination</keyword>